<evidence type="ECO:0000313" key="3">
    <source>
        <dbReference type="EMBL" id="KIO17887.1"/>
    </source>
</evidence>
<reference evidence="3 4" key="1">
    <citation type="submission" date="2014-04" db="EMBL/GenBank/DDBJ databases">
        <authorList>
            <consortium name="DOE Joint Genome Institute"/>
            <person name="Kuo A."/>
            <person name="Girlanda M."/>
            <person name="Perotto S."/>
            <person name="Kohler A."/>
            <person name="Nagy L.G."/>
            <person name="Floudas D."/>
            <person name="Copeland A."/>
            <person name="Barry K.W."/>
            <person name="Cichocki N."/>
            <person name="Veneault-Fourrey C."/>
            <person name="LaButti K."/>
            <person name="Lindquist E.A."/>
            <person name="Lipzen A."/>
            <person name="Lundell T."/>
            <person name="Morin E."/>
            <person name="Murat C."/>
            <person name="Sun H."/>
            <person name="Tunlid A."/>
            <person name="Henrissat B."/>
            <person name="Grigoriev I.V."/>
            <person name="Hibbett D.S."/>
            <person name="Martin F."/>
            <person name="Nordberg H.P."/>
            <person name="Cantor M.N."/>
            <person name="Hua S.X."/>
        </authorList>
    </citation>
    <scope>NUCLEOTIDE SEQUENCE [LARGE SCALE GENOMIC DNA]</scope>
    <source>
        <strain evidence="3 4">MUT 4182</strain>
    </source>
</reference>
<sequence>MTHVANPPPNCPICHASGSGRALQGLIVVQLVTTAQNPTSAHNADPFQDQADAALALVDPRRQTAGGFRPAGQPVGTSGRPQAPKAFTPRNIDPLAGSDDEGGYATPSDIALPDSPVVETTSGSDSAVLVNYSGVSRSDTMKSAPPAYDDTEWTQVEVPSGRSSPAKDIPPRRKGLFGQIRTSSKTPASSGTTGQGRWLTIRQALLKQPPPPGTESDNSSSTWKTPGGESSAVKAGPLGRPQNSSHPALSPSAQPDAPSFPVFPSAPTNALGISEGTDSAGKPLVIADPKAGGESEAFSNQDPLPIEYKKKTYPSGEHLYHAMKFMDTRPLLAEHIRECTDPKEEAARFFFERNPGWDQMRVQKMEEVVQLKCKQHSTFKDKLRETGDTHIYFNDPDPFWGTGPDGSGQNQFGEVLMRVRATLGKGRLTRSLGLK</sequence>
<feature type="region of interest" description="Disordered" evidence="1">
    <location>
        <begin position="64"/>
        <end position="124"/>
    </location>
</feature>
<dbReference type="InterPro" id="IPR012816">
    <property type="entry name" value="NADAR"/>
</dbReference>
<dbReference type="OrthoDB" id="206452at2759"/>
<protein>
    <recommendedName>
        <fullName evidence="2">NADAR domain-containing protein</fullName>
    </recommendedName>
</protein>
<accession>A0A0C3L8Y3</accession>
<dbReference type="AlphaFoldDB" id="A0A0C3L8Y3"/>
<name>A0A0C3L8Y3_9AGAM</name>
<dbReference type="STRING" id="1051891.A0A0C3L8Y3"/>
<dbReference type="Proteomes" id="UP000054248">
    <property type="component" value="Unassembled WGS sequence"/>
</dbReference>
<dbReference type="SUPFAM" id="SSF143990">
    <property type="entry name" value="YbiA-like"/>
    <property type="match status" value="1"/>
</dbReference>
<evidence type="ECO:0000256" key="1">
    <source>
        <dbReference type="SAM" id="MobiDB-lite"/>
    </source>
</evidence>
<feature type="compositionally biased region" description="Polar residues" evidence="1">
    <location>
        <begin position="215"/>
        <end position="224"/>
    </location>
</feature>
<evidence type="ECO:0000313" key="4">
    <source>
        <dbReference type="Proteomes" id="UP000054248"/>
    </source>
</evidence>
<dbReference type="Pfam" id="PF08719">
    <property type="entry name" value="NADAR"/>
    <property type="match status" value="1"/>
</dbReference>
<feature type="compositionally biased region" description="Polar residues" evidence="1">
    <location>
        <begin position="241"/>
        <end position="253"/>
    </location>
</feature>
<feature type="compositionally biased region" description="Polar residues" evidence="1">
    <location>
        <begin position="180"/>
        <end position="192"/>
    </location>
</feature>
<keyword evidence="4" id="KW-1185">Reference proteome</keyword>
<dbReference type="Gene3D" id="1.10.357.40">
    <property type="entry name" value="YbiA-like"/>
    <property type="match status" value="1"/>
</dbReference>
<feature type="domain" description="NADAR" evidence="2">
    <location>
        <begin position="299"/>
        <end position="423"/>
    </location>
</feature>
<feature type="region of interest" description="Disordered" evidence="1">
    <location>
        <begin position="137"/>
        <end position="301"/>
    </location>
</feature>
<evidence type="ECO:0000259" key="2">
    <source>
        <dbReference type="Pfam" id="PF08719"/>
    </source>
</evidence>
<dbReference type="EMBL" id="KN823334">
    <property type="protein sequence ID" value="KIO17887.1"/>
    <property type="molecule type" value="Genomic_DNA"/>
</dbReference>
<gene>
    <name evidence="3" type="ORF">M407DRAFT_12139</name>
</gene>
<reference evidence="4" key="2">
    <citation type="submission" date="2015-01" db="EMBL/GenBank/DDBJ databases">
        <title>Evolutionary Origins and Diversification of the Mycorrhizal Mutualists.</title>
        <authorList>
            <consortium name="DOE Joint Genome Institute"/>
            <consortium name="Mycorrhizal Genomics Consortium"/>
            <person name="Kohler A."/>
            <person name="Kuo A."/>
            <person name="Nagy L.G."/>
            <person name="Floudas D."/>
            <person name="Copeland A."/>
            <person name="Barry K.W."/>
            <person name="Cichocki N."/>
            <person name="Veneault-Fourrey C."/>
            <person name="LaButti K."/>
            <person name="Lindquist E.A."/>
            <person name="Lipzen A."/>
            <person name="Lundell T."/>
            <person name="Morin E."/>
            <person name="Murat C."/>
            <person name="Riley R."/>
            <person name="Ohm R."/>
            <person name="Sun H."/>
            <person name="Tunlid A."/>
            <person name="Henrissat B."/>
            <person name="Grigoriev I.V."/>
            <person name="Hibbett D.S."/>
            <person name="Martin F."/>
        </authorList>
    </citation>
    <scope>NUCLEOTIDE SEQUENCE [LARGE SCALE GENOMIC DNA]</scope>
    <source>
        <strain evidence="4">MUT 4182</strain>
    </source>
</reference>
<dbReference type="CDD" id="cd15457">
    <property type="entry name" value="NADAR"/>
    <property type="match status" value="1"/>
</dbReference>
<organism evidence="3 4">
    <name type="scientific">Tulasnella calospora MUT 4182</name>
    <dbReference type="NCBI Taxonomy" id="1051891"/>
    <lineage>
        <taxon>Eukaryota</taxon>
        <taxon>Fungi</taxon>
        <taxon>Dikarya</taxon>
        <taxon>Basidiomycota</taxon>
        <taxon>Agaricomycotina</taxon>
        <taxon>Agaricomycetes</taxon>
        <taxon>Cantharellales</taxon>
        <taxon>Tulasnellaceae</taxon>
        <taxon>Tulasnella</taxon>
    </lineage>
</organism>
<proteinExistence type="predicted"/>
<dbReference type="HOGENOM" id="CLU_639671_0_0_1"/>
<dbReference type="InterPro" id="IPR037238">
    <property type="entry name" value="YbiA-like_sf"/>
</dbReference>